<dbReference type="Proteomes" id="UP001209540">
    <property type="component" value="Unassembled WGS sequence"/>
</dbReference>
<reference evidence="2" key="1">
    <citation type="journal article" date="2022" name="IScience">
        <title>Evolution of zygomycete secretomes and the origins of terrestrial fungal ecologies.</title>
        <authorList>
            <person name="Chang Y."/>
            <person name="Wang Y."/>
            <person name="Mondo S."/>
            <person name="Ahrendt S."/>
            <person name="Andreopoulos W."/>
            <person name="Barry K."/>
            <person name="Beard J."/>
            <person name="Benny G.L."/>
            <person name="Blankenship S."/>
            <person name="Bonito G."/>
            <person name="Cuomo C."/>
            <person name="Desiro A."/>
            <person name="Gervers K.A."/>
            <person name="Hundley H."/>
            <person name="Kuo A."/>
            <person name="LaButti K."/>
            <person name="Lang B.F."/>
            <person name="Lipzen A."/>
            <person name="O'Donnell K."/>
            <person name="Pangilinan J."/>
            <person name="Reynolds N."/>
            <person name="Sandor L."/>
            <person name="Smith M.E."/>
            <person name="Tsang A."/>
            <person name="Grigoriev I.V."/>
            <person name="Stajich J.E."/>
            <person name="Spatafora J.W."/>
        </authorList>
    </citation>
    <scope>NUCLEOTIDE SEQUENCE</scope>
    <source>
        <strain evidence="2">RSA 2281</strain>
    </source>
</reference>
<protein>
    <submittedName>
        <fullName evidence="2">Uncharacterized protein</fullName>
    </submittedName>
</protein>
<dbReference type="EMBL" id="JAIXMP010000024">
    <property type="protein sequence ID" value="KAI9254542.1"/>
    <property type="molecule type" value="Genomic_DNA"/>
</dbReference>
<dbReference type="AlphaFoldDB" id="A0AAD5PBA5"/>
<reference evidence="2" key="2">
    <citation type="submission" date="2023-02" db="EMBL/GenBank/DDBJ databases">
        <authorList>
            <consortium name="DOE Joint Genome Institute"/>
            <person name="Mondo S.J."/>
            <person name="Chang Y."/>
            <person name="Wang Y."/>
            <person name="Ahrendt S."/>
            <person name="Andreopoulos W."/>
            <person name="Barry K."/>
            <person name="Beard J."/>
            <person name="Benny G.L."/>
            <person name="Blankenship S."/>
            <person name="Bonito G."/>
            <person name="Cuomo C."/>
            <person name="Desiro A."/>
            <person name="Gervers K.A."/>
            <person name="Hundley H."/>
            <person name="Kuo A."/>
            <person name="LaButti K."/>
            <person name="Lang B.F."/>
            <person name="Lipzen A."/>
            <person name="O'Donnell K."/>
            <person name="Pangilinan J."/>
            <person name="Reynolds N."/>
            <person name="Sandor L."/>
            <person name="Smith M.W."/>
            <person name="Tsang A."/>
            <person name="Grigoriev I.V."/>
            <person name="Stajich J.E."/>
            <person name="Spatafora J.W."/>
        </authorList>
    </citation>
    <scope>NUCLEOTIDE SEQUENCE</scope>
    <source>
        <strain evidence="2">RSA 2281</strain>
    </source>
</reference>
<name>A0AAD5PBA5_9FUNG</name>
<proteinExistence type="predicted"/>
<organism evidence="2 3">
    <name type="scientific">Phascolomyces articulosus</name>
    <dbReference type="NCBI Taxonomy" id="60185"/>
    <lineage>
        <taxon>Eukaryota</taxon>
        <taxon>Fungi</taxon>
        <taxon>Fungi incertae sedis</taxon>
        <taxon>Mucoromycota</taxon>
        <taxon>Mucoromycotina</taxon>
        <taxon>Mucoromycetes</taxon>
        <taxon>Mucorales</taxon>
        <taxon>Lichtheimiaceae</taxon>
        <taxon>Phascolomyces</taxon>
    </lineage>
</organism>
<gene>
    <name evidence="2" type="ORF">BDA99DRAFT_574309</name>
</gene>
<evidence type="ECO:0000256" key="1">
    <source>
        <dbReference type="SAM" id="MobiDB-lite"/>
    </source>
</evidence>
<evidence type="ECO:0000313" key="3">
    <source>
        <dbReference type="Proteomes" id="UP001209540"/>
    </source>
</evidence>
<keyword evidence="3" id="KW-1185">Reference proteome</keyword>
<evidence type="ECO:0000313" key="2">
    <source>
        <dbReference type="EMBL" id="KAI9254542.1"/>
    </source>
</evidence>
<feature type="region of interest" description="Disordered" evidence="1">
    <location>
        <begin position="108"/>
        <end position="128"/>
    </location>
</feature>
<sequence length="154" mass="17326">MVFEKDAILSSFAKYIIWIIKLLGVISLSLNEKTLTTTADNVYSYSNTMNKMAASHNSNNGITKNTSVPIYKMTTKGVVVEEEEENDLLVDSMSHLTLFHCHQSPIATESTTTKTPLKHNKQKNEQKVDPEELSHLMDDLSVSLKQAPFMPYCL</sequence>
<comment type="caution">
    <text evidence="2">The sequence shown here is derived from an EMBL/GenBank/DDBJ whole genome shotgun (WGS) entry which is preliminary data.</text>
</comment>
<accession>A0AAD5PBA5</accession>